<gene>
    <name evidence="1" type="ORF">OHU69_45240</name>
</gene>
<sequence>MATLTVSKFDASRSAEAVEATLLQSQKQELIKVRDAAVGTWPQDAMKPKPPRARLAITTL</sequence>
<dbReference type="EMBL" id="CP108195">
    <property type="protein sequence ID" value="WTS17609.1"/>
    <property type="molecule type" value="Genomic_DNA"/>
</dbReference>
<protein>
    <submittedName>
        <fullName evidence="1">Uncharacterized protein</fullName>
    </submittedName>
</protein>
<name>A0AAU1UK37_9ACTN</name>
<proteinExistence type="predicted"/>
<evidence type="ECO:0000313" key="1">
    <source>
        <dbReference type="EMBL" id="WTS17609.1"/>
    </source>
</evidence>
<dbReference type="AlphaFoldDB" id="A0AAU1UK37"/>
<reference evidence="1" key="1">
    <citation type="submission" date="2022-10" db="EMBL/GenBank/DDBJ databases">
        <title>The complete genomes of actinobacterial strains from the NBC collection.</title>
        <authorList>
            <person name="Joergensen T.S."/>
            <person name="Alvarez Arevalo M."/>
            <person name="Sterndorff E.B."/>
            <person name="Faurdal D."/>
            <person name="Vuksanovic O."/>
            <person name="Mourched A.-S."/>
            <person name="Charusanti P."/>
            <person name="Shaw S."/>
            <person name="Blin K."/>
            <person name="Weber T."/>
        </authorList>
    </citation>
    <scope>NUCLEOTIDE SEQUENCE</scope>
    <source>
        <strain evidence="1">NBC_00119</strain>
    </source>
</reference>
<organism evidence="1">
    <name type="scientific">Streptomyces sp. NBC_00119</name>
    <dbReference type="NCBI Taxonomy" id="2975659"/>
    <lineage>
        <taxon>Bacteria</taxon>
        <taxon>Bacillati</taxon>
        <taxon>Actinomycetota</taxon>
        <taxon>Actinomycetes</taxon>
        <taxon>Kitasatosporales</taxon>
        <taxon>Streptomycetaceae</taxon>
        <taxon>Streptomyces</taxon>
    </lineage>
</organism>
<accession>A0AAU1UK37</accession>